<dbReference type="GO" id="GO:0005524">
    <property type="term" value="F:ATP binding"/>
    <property type="evidence" value="ECO:0007669"/>
    <property type="project" value="UniProtKB-KW"/>
</dbReference>
<evidence type="ECO:0000256" key="4">
    <source>
        <dbReference type="ARBA" id="ARBA00022840"/>
    </source>
</evidence>
<evidence type="ECO:0000256" key="2">
    <source>
        <dbReference type="ARBA" id="ARBA00022448"/>
    </source>
</evidence>
<organism evidence="6 7">
    <name type="scientific">Blastopirellula retiformator</name>
    <dbReference type="NCBI Taxonomy" id="2527970"/>
    <lineage>
        <taxon>Bacteria</taxon>
        <taxon>Pseudomonadati</taxon>
        <taxon>Planctomycetota</taxon>
        <taxon>Planctomycetia</taxon>
        <taxon>Pirellulales</taxon>
        <taxon>Pirellulaceae</taxon>
        <taxon>Blastopirellula</taxon>
    </lineage>
</organism>
<dbReference type="Proteomes" id="UP000318878">
    <property type="component" value="Unassembled WGS sequence"/>
</dbReference>
<dbReference type="InterPro" id="IPR027417">
    <property type="entry name" value="P-loop_NTPase"/>
</dbReference>
<dbReference type="Pfam" id="PF00005">
    <property type="entry name" value="ABC_tran"/>
    <property type="match status" value="1"/>
</dbReference>
<dbReference type="InterPro" id="IPR003439">
    <property type="entry name" value="ABC_transporter-like_ATP-bd"/>
</dbReference>
<dbReference type="Pfam" id="PF14524">
    <property type="entry name" value="Wzt_C"/>
    <property type="match status" value="1"/>
</dbReference>
<sequence>MSNIAIRVENLGKRYRRGADAPYHRFSELLQRIPSAAIGAARGVFQPNNKSGAIATADRSNEFWALKDVSFDVQEGEVLGVIGRNGAGKSTLLKILSRITEPTTGRFGVRGRLASLLEVGTGFHPELTGRENIYLSGTILGMSRAEIKRHFDEIVVFAEIEEALDTPVKRYSSGMYVRLGFAIAAHLQPEILIVDEVLAVGDAAFQKKCLGKMGDIARTGQTVIFVSHLLPTIRQLTNRCLLLERGRLVFCGNTSQAIDRYVEGSQQASVDTNHRNSEFAIYRRDDQCGFEVRITSVGIRKVGGDQTAITPVLEFGEDFEFVCEIESQIETKARLGFSIARSDGSQVTLVWSQDANFELSLCAGRQTVSCRVKGLPLAPGKYLSQIGIADTAIGRTYDVLVDYPLLDIHWHAIQDGSLHYPNRSWGGIQWSDVEWSIQEAMRCDQDADCTESSC</sequence>
<keyword evidence="7" id="KW-1185">Reference proteome</keyword>
<dbReference type="Gene3D" id="2.70.50.60">
    <property type="entry name" value="abc- transporter (atp binding component) like domain"/>
    <property type="match status" value="1"/>
</dbReference>
<accession>A0A5C5V7M2</accession>
<evidence type="ECO:0000256" key="3">
    <source>
        <dbReference type="ARBA" id="ARBA00022741"/>
    </source>
</evidence>
<keyword evidence="2" id="KW-0813">Transport</keyword>
<comment type="similarity">
    <text evidence="1">Belongs to the ABC transporter superfamily.</text>
</comment>
<feature type="domain" description="ABC transporter" evidence="5">
    <location>
        <begin position="49"/>
        <end position="270"/>
    </location>
</feature>
<keyword evidence="3" id="KW-0547">Nucleotide-binding</keyword>
<dbReference type="PROSITE" id="PS50893">
    <property type="entry name" value="ABC_TRANSPORTER_2"/>
    <property type="match status" value="1"/>
</dbReference>
<dbReference type="InterPro" id="IPR015860">
    <property type="entry name" value="ABC_transpr_TagH-like"/>
</dbReference>
<reference evidence="6 7" key="1">
    <citation type="submission" date="2019-02" db="EMBL/GenBank/DDBJ databases">
        <title>Deep-cultivation of Planctomycetes and their phenomic and genomic characterization uncovers novel biology.</title>
        <authorList>
            <person name="Wiegand S."/>
            <person name="Jogler M."/>
            <person name="Boedeker C."/>
            <person name="Pinto D."/>
            <person name="Vollmers J."/>
            <person name="Rivas-Marin E."/>
            <person name="Kohn T."/>
            <person name="Peeters S.H."/>
            <person name="Heuer A."/>
            <person name="Rast P."/>
            <person name="Oberbeckmann S."/>
            <person name="Bunk B."/>
            <person name="Jeske O."/>
            <person name="Meyerdierks A."/>
            <person name="Storesund J.E."/>
            <person name="Kallscheuer N."/>
            <person name="Luecker S."/>
            <person name="Lage O.M."/>
            <person name="Pohl T."/>
            <person name="Merkel B.J."/>
            <person name="Hornburger P."/>
            <person name="Mueller R.-W."/>
            <person name="Bruemmer F."/>
            <person name="Labrenz M."/>
            <person name="Spormann A.M."/>
            <person name="Op Den Camp H."/>
            <person name="Overmann J."/>
            <person name="Amann R."/>
            <person name="Jetten M.S.M."/>
            <person name="Mascher T."/>
            <person name="Medema M.H."/>
            <person name="Devos D.P."/>
            <person name="Kaster A.-K."/>
            <person name="Ovreas L."/>
            <person name="Rohde M."/>
            <person name="Galperin M.Y."/>
            <person name="Jogler C."/>
        </authorList>
    </citation>
    <scope>NUCLEOTIDE SEQUENCE [LARGE SCALE GENOMIC DNA]</scope>
    <source>
        <strain evidence="6 7">Enr8</strain>
    </source>
</reference>
<proteinExistence type="inferred from homology"/>
<dbReference type="InterPro" id="IPR029439">
    <property type="entry name" value="Wzt_C"/>
</dbReference>
<evidence type="ECO:0000256" key="1">
    <source>
        <dbReference type="ARBA" id="ARBA00005417"/>
    </source>
</evidence>
<dbReference type="CDD" id="cd10147">
    <property type="entry name" value="Wzt_C-like"/>
    <property type="match status" value="1"/>
</dbReference>
<dbReference type="InterPro" id="IPR003593">
    <property type="entry name" value="AAA+_ATPase"/>
</dbReference>
<dbReference type="PANTHER" id="PTHR46743">
    <property type="entry name" value="TEICHOIC ACIDS EXPORT ATP-BINDING PROTEIN TAGH"/>
    <property type="match status" value="1"/>
</dbReference>
<keyword evidence="4 6" id="KW-0067">ATP-binding</keyword>
<evidence type="ECO:0000259" key="5">
    <source>
        <dbReference type="PROSITE" id="PS50893"/>
    </source>
</evidence>
<protein>
    <submittedName>
        <fullName evidence="6">Teichoic acids export ATP-binding protein TagH</fullName>
    </submittedName>
</protein>
<dbReference type="GO" id="GO:0016020">
    <property type="term" value="C:membrane"/>
    <property type="evidence" value="ECO:0007669"/>
    <property type="project" value="InterPro"/>
</dbReference>
<comment type="caution">
    <text evidence="6">The sequence shown here is derived from an EMBL/GenBank/DDBJ whole genome shotgun (WGS) entry which is preliminary data.</text>
</comment>
<dbReference type="EMBL" id="SJPF01000002">
    <property type="protein sequence ID" value="TWT34574.1"/>
    <property type="molecule type" value="Genomic_DNA"/>
</dbReference>
<gene>
    <name evidence="6" type="primary">tagH</name>
    <name evidence="6" type="ORF">Enr8_19850</name>
</gene>
<dbReference type="CDD" id="cd03220">
    <property type="entry name" value="ABC_KpsT_Wzt"/>
    <property type="match status" value="1"/>
</dbReference>
<evidence type="ECO:0000313" key="7">
    <source>
        <dbReference type="Proteomes" id="UP000318878"/>
    </source>
</evidence>
<dbReference type="OrthoDB" id="9778870at2"/>
<dbReference type="RefSeq" id="WP_146430931.1">
    <property type="nucleotide sequence ID" value="NZ_SJPF01000002.1"/>
</dbReference>
<dbReference type="AlphaFoldDB" id="A0A5C5V7M2"/>
<evidence type="ECO:0000313" key="6">
    <source>
        <dbReference type="EMBL" id="TWT34574.1"/>
    </source>
</evidence>
<dbReference type="GO" id="GO:0140359">
    <property type="term" value="F:ABC-type transporter activity"/>
    <property type="evidence" value="ECO:0007669"/>
    <property type="project" value="InterPro"/>
</dbReference>
<dbReference type="GO" id="GO:0016887">
    <property type="term" value="F:ATP hydrolysis activity"/>
    <property type="evidence" value="ECO:0007669"/>
    <property type="project" value="InterPro"/>
</dbReference>
<dbReference type="SUPFAM" id="SSF52540">
    <property type="entry name" value="P-loop containing nucleoside triphosphate hydrolases"/>
    <property type="match status" value="1"/>
</dbReference>
<dbReference type="InterPro" id="IPR050683">
    <property type="entry name" value="Bact_Polysacc_Export_ATP-bd"/>
</dbReference>
<dbReference type="Gene3D" id="3.40.50.300">
    <property type="entry name" value="P-loop containing nucleotide triphosphate hydrolases"/>
    <property type="match status" value="1"/>
</dbReference>
<name>A0A5C5V7M2_9BACT</name>
<dbReference type="PANTHER" id="PTHR46743:SF2">
    <property type="entry name" value="TEICHOIC ACIDS EXPORT ATP-BINDING PROTEIN TAGH"/>
    <property type="match status" value="1"/>
</dbReference>
<dbReference type="SMART" id="SM00382">
    <property type="entry name" value="AAA"/>
    <property type="match status" value="1"/>
</dbReference>